<gene>
    <name evidence="1" type="ORF">SAMN05421812_102742</name>
</gene>
<dbReference type="Proteomes" id="UP000198362">
    <property type="component" value="Unassembled WGS sequence"/>
</dbReference>
<dbReference type="AlphaFoldDB" id="A0A239J642"/>
<dbReference type="EMBL" id="FZPH01000002">
    <property type="protein sequence ID" value="SNT01327.1"/>
    <property type="molecule type" value="Genomic_DNA"/>
</dbReference>
<accession>A0A239J642</accession>
<evidence type="ECO:0000313" key="1">
    <source>
        <dbReference type="EMBL" id="SNT01327.1"/>
    </source>
</evidence>
<reference evidence="1 2" key="1">
    <citation type="submission" date="2017-06" db="EMBL/GenBank/DDBJ databases">
        <authorList>
            <person name="Kim H.J."/>
            <person name="Triplett B.A."/>
        </authorList>
    </citation>
    <scope>NUCLEOTIDE SEQUENCE [LARGE SCALE GENOMIC DNA]</scope>
    <source>
        <strain evidence="1 2">CGMCC 4.5593</strain>
    </source>
</reference>
<keyword evidence="2" id="KW-1185">Reference proteome</keyword>
<protein>
    <submittedName>
        <fullName evidence="1">Uncharacterized membrane protein</fullName>
    </submittedName>
</protein>
<evidence type="ECO:0000313" key="2">
    <source>
        <dbReference type="Proteomes" id="UP000198362"/>
    </source>
</evidence>
<sequence>METAALTSAFLAGVAAGGRSMTGLATIALTTRPGTSSMWLDRAASAPGRVLLTTGAAAELVGDKLPSTPSRLMPRGLAIRIATGALGGAALAQRTRGNPALGALCGGVGAVAGSYAGAYWRRWAGTEQVTALVAAVAEDLLTAAVAVTAAALAPQSR</sequence>
<dbReference type="RefSeq" id="WP_089245994.1">
    <property type="nucleotide sequence ID" value="NZ_FZPH01000002.1"/>
</dbReference>
<dbReference type="OrthoDB" id="3394882at2"/>
<proteinExistence type="predicted"/>
<name>A0A239J642_9ACTN</name>
<organism evidence="1 2">
    <name type="scientific">Asanoa hainanensis</name>
    <dbReference type="NCBI Taxonomy" id="560556"/>
    <lineage>
        <taxon>Bacteria</taxon>
        <taxon>Bacillati</taxon>
        <taxon>Actinomycetota</taxon>
        <taxon>Actinomycetes</taxon>
        <taxon>Micromonosporales</taxon>
        <taxon>Micromonosporaceae</taxon>
        <taxon>Asanoa</taxon>
    </lineage>
</organism>